<dbReference type="PANTHER" id="PTHR48168:SF1">
    <property type="entry name" value="RNA GUANINE-N7 METHYLTRANSFERASE ACTIVATING SUBUNIT-RELATED"/>
    <property type="match status" value="1"/>
</dbReference>
<name>A0A6G1P8R5_CHAAH</name>
<dbReference type="PANTHER" id="PTHR48168">
    <property type="entry name" value="RNA GUANINE-7 METHYLTRANSFERASE-ACTIVATING SUBUNIT-LIKE (PSEUDOGENE)-RELATED"/>
    <property type="match status" value="1"/>
</dbReference>
<evidence type="ECO:0000256" key="3">
    <source>
        <dbReference type="ARBA" id="ARBA00034716"/>
    </source>
</evidence>
<reference evidence="6" key="2">
    <citation type="submission" date="2019-02" db="EMBL/GenBank/DDBJ databases">
        <title>Opniocepnalus argus Var Kimnra genome.</title>
        <authorList>
            <person name="Zhou C."/>
            <person name="Xiao S."/>
        </authorList>
    </citation>
    <scope>NUCLEOTIDE SEQUENCE [LARGE SCALE GENOMIC DNA]</scope>
</reference>
<dbReference type="EMBL" id="CM015713">
    <property type="protein sequence ID" value="KAF3686622.1"/>
    <property type="molecule type" value="Genomic_DNA"/>
</dbReference>
<evidence type="ECO:0000313" key="6">
    <source>
        <dbReference type="Proteomes" id="UP000503349"/>
    </source>
</evidence>
<evidence type="ECO:0000256" key="4">
    <source>
        <dbReference type="SAM" id="MobiDB-lite"/>
    </source>
</evidence>
<dbReference type="GO" id="GO:0031533">
    <property type="term" value="C:mRNA capping enzyme complex"/>
    <property type="evidence" value="ECO:0007669"/>
    <property type="project" value="InterPro"/>
</dbReference>
<gene>
    <name evidence="5" type="ORF">EXN66_Car002294</name>
</gene>
<protein>
    <submittedName>
        <fullName evidence="5">RNMT-activating mini protein</fullName>
    </submittedName>
</protein>
<dbReference type="InterPro" id="IPR028271">
    <property type="entry name" value="RAMAC"/>
</dbReference>
<proteinExistence type="inferred from homology"/>
<dbReference type="Pfam" id="PF15320">
    <property type="entry name" value="RAM"/>
    <property type="match status" value="1"/>
</dbReference>
<comment type="similarity">
    <text evidence="3">Belongs to the RAM family.</text>
</comment>
<dbReference type="AlphaFoldDB" id="A0A6G1P8R5"/>
<organism evidence="5 6">
    <name type="scientific">Channa argus</name>
    <name type="common">Northern snakehead</name>
    <name type="synonym">Ophicephalus argus</name>
    <dbReference type="NCBI Taxonomy" id="215402"/>
    <lineage>
        <taxon>Eukaryota</taxon>
        <taxon>Metazoa</taxon>
        <taxon>Chordata</taxon>
        <taxon>Craniata</taxon>
        <taxon>Vertebrata</taxon>
        <taxon>Euteleostomi</taxon>
        <taxon>Actinopterygii</taxon>
        <taxon>Neopterygii</taxon>
        <taxon>Teleostei</taxon>
        <taxon>Neoteleostei</taxon>
        <taxon>Acanthomorphata</taxon>
        <taxon>Anabantaria</taxon>
        <taxon>Anabantiformes</taxon>
        <taxon>Channoidei</taxon>
        <taxon>Channidae</taxon>
        <taxon>Channa</taxon>
    </lineage>
</organism>
<keyword evidence="6" id="KW-1185">Reference proteome</keyword>
<feature type="compositionally biased region" description="Low complexity" evidence="4">
    <location>
        <begin position="76"/>
        <end position="85"/>
    </location>
</feature>
<dbReference type="GO" id="GO:0106005">
    <property type="term" value="P:RNA 5'-cap (guanine-N7)-methylation"/>
    <property type="evidence" value="ECO:0007669"/>
    <property type="project" value="InterPro"/>
</dbReference>
<comment type="subcellular location">
    <subcellularLocation>
        <location evidence="1">Nucleus</location>
    </subcellularLocation>
</comment>
<evidence type="ECO:0000256" key="2">
    <source>
        <dbReference type="ARBA" id="ARBA00023242"/>
    </source>
</evidence>
<sequence>MTESTETPQTYEELFAHRFTSEDREYQEYVKRPADPPPIVEDWRGRGGTKTVMDTEVMVGEEATAGMESGVGVGTNVGSNAGMTETETETGTGGMEVGISQAIKATTLIIGDHIMTATDLHSHLSDGRASRPLTDPQCRLYVVVSLGKTLNPQQPFSIHSCAVLFQAR</sequence>
<accession>A0A6G1P8R5</accession>
<feature type="region of interest" description="Disordered" evidence="4">
    <location>
        <begin position="68"/>
        <end position="95"/>
    </location>
</feature>
<dbReference type="Proteomes" id="UP000503349">
    <property type="component" value="Chromosome 2"/>
</dbReference>
<dbReference type="GO" id="GO:0003723">
    <property type="term" value="F:RNA binding"/>
    <property type="evidence" value="ECO:0007669"/>
    <property type="project" value="InterPro"/>
</dbReference>
<evidence type="ECO:0000313" key="5">
    <source>
        <dbReference type="EMBL" id="KAF3686622.1"/>
    </source>
</evidence>
<evidence type="ECO:0000256" key="1">
    <source>
        <dbReference type="ARBA" id="ARBA00004123"/>
    </source>
</evidence>
<keyword evidence="2" id="KW-0539">Nucleus</keyword>
<reference evidence="5 6" key="1">
    <citation type="submission" date="2019-02" db="EMBL/GenBank/DDBJ databases">
        <title>Opniocepnalus argus genome.</title>
        <authorList>
            <person name="Zhou C."/>
            <person name="Xiao S."/>
        </authorList>
    </citation>
    <scope>NUCLEOTIDE SEQUENCE [LARGE SCALE GENOMIC DNA]</scope>
    <source>
        <strain evidence="5">OARG1902GOOAL</strain>
        <tissue evidence="5">Muscle</tissue>
    </source>
</reference>